<proteinExistence type="predicted"/>
<protein>
    <submittedName>
        <fullName evidence="1">Uncharacterized protein</fullName>
    </submittedName>
</protein>
<evidence type="ECO:0000313" key="1">
    <source>
        <dbReference type="EMBL" id="GAH22020.1"/>
    </source>
</evidence>
<gene>
    <name evidence="1" type="ORF">S03H2_09170</name>
</gene>
<dbReference type="EMBL" id="BARU01004606">
    <property type="protein sequence ID" value="GAH22020.1"/>
    <property type="molecule type" value="Genomic_DNA"/>
</dbReference>
<feature type="non-terminal residue" evidence="1">
    <location>
        <position position="1"/>
    </location>
</feature>
<comment type="caution">
    <text evidence="1">The sequence shown here is derived from an EMBL/GenBank/DDBJ whole genome shotgun (WGS) entry which is preliminary data.</text>
</comment>
<reference evidence="1" key="1">
    <citation type="journal article" date="2014" name="Front. Microbiol.">
        <title>High frequency of phylogenetically diverse reductive dehalogenase-homologous genes in deep subseafloor sedimentary metagenomes.</title>
        <authorList>
            <person name="Kawai M."/>
            <person name="Futagami T."/>
            <person name="Toyoda A."/>
            <person name="Takaki Y."/>
            <person name="Nishi S."/>
            <person name="Hori S."/>
            <person name="Arai W."/>
            <person name="Tsubouchi T."/>
            <person name="Morono Y."/>
            <person name="Uchiyama I."/>
            <person name="Ito T."/>
            <person name="Fujiyama A."/>
            <person name="Inagaki F."/>
            <person name="Takami H."/>
        </authorList>
    </citation>
    <scope>NUCLEOTIDE SEQUENCE</scope>
    <source>
        <strain evidence="1">Expedition CK06-06</strain>
    </source>
</reference>
<organism evidence="1">
    <name type="scientific">marine sediment metagenome</name>
    <dbReference type="NCBI Taxonomy" id="412755"/>
    <lineage>
        <taxon>unclassified sequences</taxon>
        <taxon>metagenomes</taxon>
        <taxon>ecological metagenomes</taxon>
    </lineage>
</organism>
<sequence>NMKRVDWNKAPAIHQKFVDLNGKTEQQELIAAVTGKQIQVSLIMAGAASETTYLLQSADNSIFPLLMSAGGGLVKISAAGSLFATNEGEALNVTLSEDPGANSGIYLQYKYV</sequence>
<dbReference type="AlphaFoldDB" id="X1ENX9"/>
<name>X1ENX9_9ZZZZ</name>
<accession>X1ENX9</accession>